<evidence type="ECO:0000256" key="4">
    <source>
        <dbReference type="ARBA" id="ARBA00034521"/>
    </source>
</evidence>
<comment type="catalytic activity">
    <reaction evidence="8">
        <text>arsenic triglutathione + 3 [thioredoxin]-dithiol + 3 S-adenosyl-L-methionine = trimethylarsine + 3 [thioredoxin]-disulfide + 3 glutathione + 3 S-adenosyl-L-homocysteine + 3 H(+)</text>
        <dbReference type="Rhea" id="RHEA:69432"/>
        <dbReference type="Rhea" id="RHEA-COMP:10698"/>
        <dbReference type="Rhea" id="RHEA-COMP:10700"/>
        <dbReference type="ChEBI" id="CHEBI:15378"/>
        <dbReference type="ChEBI" id="CHEBI:27130"/>
        <dbReference type="ChEBI" id="CHEBI:29950"/>
        <dbReference type="ChEBI" id="CHEBI:50058"/>
        <dbReference type="ChEBI" id="CHEBI:57856"/>
        <dbReference type="ChEBI" id="CHEBI:57925"/>
        <dbReference type="ChEBI" id="CHEBI:59789"/>
        <dbReference type="ChEBI" id="CHEBI:183640"/>
        <dbReference type="EC" id="2.1.1.137"/>
    </reaction>
</comment>
<dbReference type="GO" id="GO:0030791">
    <property type="term" value="F:arsenite methyltransferase activity"/>
    <property type="evidence" value="ECO:0007669"/>
    <property type="project" value="UniProtKB-EC"/>
</dbReference>
<evidence type="ECO:0000256" key="1">
    <source>
        <dbReference type="ARBA" id="ARBA00022679"/>
    </source>
</evidence>
<dbReference type="AlphaFoldDB" id="A0AAE0WAQ4"/>
<dbReference type="GO" id="GO:0005829">
    <property type="term" value="C:cytosol"/>
    <property type="evidence" value="ECO:0007669"/>
    <property type="project" value="TreeGrafter"/>
</dbReference>
<dbReference type="EMBL" id="JAEAOA010001149">
    <property type="protein sequence ID" value="KAK3607319.1"/>
    <property type="molecule type" value="Genomic_DNA"/>
</dbReference>
<keyword evidence="1" id="KW-0808">Transferase</keyword>
<dbReference type="Pfam" id="PF13847">
    <property type="entry name" value="Methyltransf_31"/>
    <property type="match status" value="1"/>
</dbReference>
<dbReference type="Gene3D" id="3.40.50.150">
    <property type="entry name" value="Vaccinia Virus protein VP39"/>
    <property type="match status" value="1"/>
</dbReference>
<dbReference type="InterPro" id="IPR026669">
    <property type="entry name" value="Arsenite_MeTrfase-like"/>
</dbReference>
<dbReference type="Gene3D" id="3.40.5.100">
    <property type="match status" value="1"/>
</dbReference>
<dbReference type="CDD" id="cd02440">
    <property type="entry name" value="AdoMet_MTases"/>
    <property type="match status" value="1"/>
</dbReference>
<name>A0AAE0WAQ4_9BIVA</name>
<protein>
    <recommendedName>
        <fullName evidence="5">Arsenite methyltransferase</fullName>
        <ecNumber evidence="4">2.1.1.137</ecNumber>
    </recommendedName>
</protein>
<sequence>MSGSRMATDNEKIFDSVKDYYGKVLNKTEDLKTPACISGQKVMPKHVKEAMSQVHEEVAARFYGCGLVIPEKLEGMHILDLGSGTGYDCFTLSKLVGQNGFVTGIDMTDEQLKIARDYIDYHTEKFGYNTANVKFVQGYIEKLTEAGIPENSQDIIISNCVVNLSPDKKSVISEAYKVLKAGGELYFSDVYADREVSESARKHEVLWGECISGALWWKELYHLAEEIGFSPPRLVRASEIPIEREDFKQVLGDARFVSATYRLFKLPQETQPARQVIYKGEITGFPDQLNFDHQNVFLTGDIVGVDEELSTILSASRFADEFEFQPVSKHKKDTRNNCCADKDMEVDPFDYIADRLKRGETMDKACCSQKCC</sequence>
<dbReference type="InterPro" id="IPR029063">
    <property type="entry name" value="SAM-dependent_MTases_sf"/>
</dbReference>
<evidence type="ECO:0000259" key="9">
    <source>
        <dbReference type="Pfam" id="PF13847"/>
    </source>
</evidence>
<evidence type="ECO:0000256" key="6">
    <source>
        <dbReference type="ARBA" id="ARBA00047941"/>
    </source>
</evidence>
<reference evidence="10" key="1">
    <citation type="journal article" date="2021" name="Genome Biol. Evol.">
        <title>A High-Quality Reference Genome for a Parasitic Bivalve with Doubly Uniparental Inheritance (Bivalvia: Unionida).</title>
        <authorList>
            <person name="Smith C.H."/>
        </authorList>
    </citation>
    <scope>NUCLEOTIDE SEQUENCE</scope>
    <source>
        <strain evidence="10">CHS0354</strain>
    </source>
</reference>
<dbReference type="InterPro" id="IPR025714">
    <property type="entry name" value="Methyltranfer_dom"/>
</dbReference>
<evidence type="ECO:0000256" key="3">
    <source>
        <dbReference type="ARBA" id="ARBA00034487"/>
    </source>
</evidence>
<dbReference type="PANTHER" id="PTHR43675">
    <property type="entry name" value="ARSENITE METHYLTRANSFERASE"/>
    <property type="match status" value="1"/>
</dbReference>
<proteinExistence type="inferred from homology"/>
<dbReference type="GO" id="GO:0018872">
    <property type="term" value="P:arsonoacetate metabolic process"/>
    <property type="evidence" value="ECO:0007669"/>
    <property type="project" value="TreeGrafter"/>
</dbReference>
<comment type="similarity">
    <text evidence="3">Belongs to the methyltransferase superfamily. Arsenite methyltransferase family.</text>
</comment>
<reference evidence="10" key="3">
    <citation type="submission" date="2023-05" db="EMBL/GenBank/DDBJ databases">
        <authorList>
            <person name="Smith C.H."/>
        </authorList>
    </citation>
    <scope>NUCLEOTIDE SEQUENCE</scope>
    <source>
        <strain evidence="10">CHS0354</strain>
        <tissue evidence="10">Mantle</tissue>
    </source>
</reference>
<dbReference type="GO" id="GO:0009404">
    <property type="term" value="P:toxin metabolic process"/>
    <property type="evidence" value="ECO:0007669"/>
    <property type="project" value="TreeGrafter"/>
</dbReference>
<keyword evidence="2" id="KW-0949">S-adenosyl-L-methionine</keyword>
<evidence type="ECO:0000256" key="7">
    <source>
        <dbReference type="ARBA" id="ARBA00047943"/>
    </source>
</evidence>
<reference evidence="10" key="2">
    <citation type="journal article" date="2021" name="Genome Biol. Evol.">
        <title>Developing a high-quality reference genome for a parasitic bivalve with doubly uniparental inheritance (Bivalvia: Unionida).</title>
        <authorList>
            <person name="Smith C.H."/>
        </authorList>
    </citation>
    <scope>NUCLEOTIDE SEQUENCE</scope>
    <source>
        <strain evidence="10">CHS0354</strain>
        <tissue evidence="10">Mantle</tissue>
    </source>
</reference>
<comment type="catalytic activity">
    <reaction evidence="7">
        <text>arsenic triglutathione + 2 [thioredoxin]-dithiol + 2 S-adenosyl-L-methionine + H2O = dimethylarsinous acid + 2 [thioredoxin]-disulfide + 3 glutathione + 2 S-adenosyl-L-homocysteine + 2 H(+)</text>
        <dbReference type="Rhea" id="RHEA:69464"/>
        <dbReference type="Rhea" id="RHEA-COMP:10698"/>
        <dbReference type="Rhea" id="RHEA-COMP:10700"/>
        <dbReference type="ChEBI" id="CHEBI:15377"/>
        <dbReference type="ChEBI" id="CHEBI:15378"/>
        <dbReference type="ChEBI" id="CHEBI:23808"/>
        <dbReference type="ChEBI" id="CHEBI:29950"/>
        <dbReference type="ChEBI" id="CHEBI:50058"/>
        <dbReference type="ChEBI" id="CHEBI:57856"/>
        <dbReference type="ChEBI" id="CHEBI:57925"/>
        <dbReference type="ChEBI" id="CHEBI:59789"/>
        <dbReference type="ChEBI" id="CHEBI:183640"/>
        <dbReference type="EC" id="2.1.1.137"/>
    </reaction>
</comment>
<evidence type="ECO:0000313" key="10">
    <source>
        <dbReference type="EMBL" id="KAK3607319.1"/>
    </source>
</evidence>
<gene>
    <name evidence="10" type="ORF">CHS0354_018804</name>
</gene>
<organism evidence="10 11">
    <name type="scientific">Potamilus streckersoni</name>
    <dbReference type="NCBI Taxonomy" id="2493646"/>
    <lineage>
        <taxon>Eukaryota</taxon>
        <taxon>Metazoa</taxon>
        <taxon>Spiralia</taxon>
        <taxon>Lophotrochozoa</taxon>
        <taxon>Mollusca</taxon>
        <taxon>Bivalvia</taxon>
        <taxon>Autobranchia</taxon>
        <taxon>Heteroconchia</taxon>
        <taxon>Palaeoheterodonta</taxon>
        <taxon>Unionida</taxon>
        <taxon>Unionoidea</taxon>
        <taxon>Unionidae</taxon>
        <taxon>Ambleminae</taxon>
        <taxon>Lampsilini</taxon>
        <taxon>Potamilus</taxon>
    </lineage>
</organism>
<dbReference type="SUPFAM" id="SSF53335">
    <property type="entry name" value="S-adenosyl-L-methionine-dependent methyltransferases"/>
    <property type="match status" value="1"/>
</dbReference>
<comment type="caution">
    <text evidence="10">The sequence shown here is derived from an EMBL/GenBank/DDBJ whole genome shotgun (WGS) entry which is preliminary data.</text>
</comment>
<dbReference type="Proteomes" id="UP001195483">
    <property type="component" value="Unassembled WGS sequence"/>
</dbReference>
<evidence type="ECO:0000256" key="2">
    <source>
        <dbReference type="ARBA" id="ARBA00022691"/>
    </source>
</evidence>
<keyword evidence="11" id="KW-1185">Reference proteome</keyword>
<evidence type="ECO:0000256" key="8">
    <source>
        <dbReference type="ARBA" id="ARBA00048428"/>
    </source>
</evidence>
<dbReference type="PANTHER" id="PTHR43675:SF8">
    <property type="entry name" value="ARSENITE METHYLTRANSFERASE"/>
    <property type="match status" value="1"/>
</dbReference>
<dbReference type="EC" id="2.1.1.137" evidence="4"/>
<evidence type="ECO:0000313" key="11">
    <source>
        <dbReference type="Proteomes" id="UP001195483"/>
    </source>
</evidence>
<comment type="catalytic activity">
    <reaction evidence="6">
        <text>arsenic triglutathione + [thioredoxin]-dithiol + S-adenosyl-L-methionine + 2 H2O = methylarsonous acid + [thioredoxin]-disulfide + 3 glutathione + S-adenosyl-L-homocysteine + H(+)</text>
        <dbReference type="Rhea" id="RHEA:69460"/>
        <dbReference type="Rhea" id="RHEA-COMP:10698"/>
        <dbReference type="Rhea" id="RHEA-COMP:10700"/>
        <dbReference type="ChEBI" id="CHEBI:15377"/>
        <dbReference type="ChEBI" id="CHEBI:15378"/>
        <dbReference type="ChEBI" id="CHEBI:17826"/>
        <dbReference type="ChEBI" id="CHEBI:29950"/>
        <dbReference type="ChEBI" id="CHEBI:50058"/>
        <dbReference type="ChEBI" id="CHEBI:57856"/>
        <dbReference type="ChEBI" id="CHEBI:57925"/>
        <dbReference type="ChEBI" id="CHEBI:59789"/>
        <dbReference type="ChEBI" id="CHEBI:183640"/>
        <dbReference type="EC" id="2.1.1.137"/>
    </reaction>
</comment>
<accession>A0AAE0WAQ4</accession>
<feature type="domain" description="Methyltransferase" evidence="9">
    <location>
        <begin position="74"/>
        <end position="226"/>
    </location>
</feature>
<evidence type="ECO:0000256" key="5">
    <source>
        <dbReference type="ARBA" id="ARBA00034545"/>
    </source>
</evidence>